<proteinExistence type="predicted"/>
<dbReference type="AlphaFoldDB" id="A0A381PRJ1"/>
<sequence>VNNRKSKQSTDVEVYNKALKAIIDNNHERAFQILKDLIKKDSNNTEAYLLLGNLLRDRNINKAIRIHQSIIVRPGLSKQMKIQIHQALGLDYLEVGNTIRSEDEFKKIIELDSKNIWALTMLKNICIDNQSWDKALDLEKKLIKHQSKSKNEESMLNYFIAMDYKEKDNQKNYINFLERSVLSEHVYHESYLELAKVYQKKGEIDLAIKNLILFADKEPNASVKTFKDIENMLFEENRFNEMEELYEGILSNMFHKYVFNRLIDIYLEKNDEDAARELVEKFAKQHEESYIIKLNQIKLDTDNIELRKSLSEVCYSVTLNENNN</sequence>
<organism evidence="1">
    <name type="scientific">marine metagenome</name>
    <dbReference type="NCBI Taxonomy" id="408172"/>
    <lineage>
        <taxon>unclassified sequences</taxon>
        <taxon>metagenomes</taxon>
        <taxon>ecological metagenomes</taxon>
    </lineage>
</organism>
<accession>A0A381PRJ1</accession>
<dbReference type="InterPro" id="IPR019734">
    <property type="entry name" value="TPR_rpt"/>
</dbReference>
<dbReference type="SUPFAM" id="SSF81901">
    <property type="entry name" value="HCP-like"/>
    <property type="match status" value="1"/>
</dbReference>
<reference evidence="1" key="1">
    <citation type="submission" date="2018-05" db="EMBL/GenBank/DDBJ databases">
        <authorList>
            <person name="Lanie J.A."/>
            <person name="Ng W.-L."/>
            <person name="Kazmierczak K.M."/>
            <person name="Andrzejewski T.M."/>
            <person name="Davidsen T.M."/>
            <person name="Wayne K.J."/>
            <person name="Tettelin H."/>
            <person name="Glass J.I."/>
            <person name="Rusch D."/>
            <person name="Podicherti R."/>
            <person name="Tsui H.-C.T."/>
            <person name="Winkler M.E."/>
        </authorList>
    </citation>
    <scope>NUCLEOTIDE SEQUENCE</scope>
</reference>
<dbReference type="EMBL" id="UINC01001068">
    <property type="protein sequence ID" value="SUZ69642.1"/>
    <property type="molecule type" value="Genomic_DNA"/>
</dbReference>
<protein>
    <submittedName>
        <fullName evidence="1">Uncharacterized protein</fullName>
    </submittedName>
</protein>
<name>A0A381PRJ1_9ZZZZ</name>
<feature type="non-terminal residue" evidence="1">
    <location>
        <position position="1"/>
    </location>
</feature>
<evidence type="ECO:0000313" key="1">
    <source>
        <dbReference type="EMBL" id="SUZ69642.1"/>
    </source>
</evidence>
<dbReference type="InterPro" id="IPR011990">
    <property type="entry name" value="TPR-like_helical_dom_sf"/>
</dbReference>
<dbReference type="Gene3D" id="1.25.40.10">
    <property type="entry name" value="Tetratricopeptide repeat domain"/>
    <property type="match status" value="1"/>
</dbReference>
<gene>
    <name evidence="1" type="ORF">METZ01_LOCUS22496</name>
</gene>
<dbReference type="PROSITE" id="PS50005">
    <property type="entry name" value="TPR"/>
    <property type="match status" value="1"/>
</dbReference>